<feature type="non-terminal residue" evidence="1">
    <location>
        <position position="1"/>
    </location>
</feature>
<gene>
    <name evidence="1" type="ORF">M569_13993</name>
</gene>
<keyword evidence="2" id="KW-1185">Reference proteome</keyword>
<dbReference type="InterPro" id="IPR011051">
    <property type="entry name" value="RmlC_Cupin_sf"/>
</dbReference>
<dbReference type="EMBL" id="AUSU01007288">
    <property type="protein sequence ID" value="EPS60809.1"/>
    <property type="molecule type" value="Genomic_DNA"/>
</dbReference>
<dbReference type="InterPro" id="IPR024060">
    <property type="entry name" value="Ureidoglycolate_lyase_dom_sf"/>
</dbReference>
<proteinExistence type="predicted"/>
<dbReference type="PANTHER" id="PTHR35721">
    <property type="entry name" value="UREIDOGLYCOLATE HYDROLASE"/>
    <property type="match status" value="1"/>
</dbReference>
<name>S8C278_9LAMI</name>
<organism evidence="1 2">
    <name type="scientific">Genlisea aurea</name>
    <dbReference type="NCBI Taxonomy" id="192259"/>
    <lineage>
        <taxon>Eukaryota</taxon>
        <taxon>Viridiplantae</taxon>
        <taxon>Streptophyta</taxon>
        <taxon>Embryophyta</taxon>
        <taxon>Tracheophyta</taxon>
        <taxon>Spermatophyta</taxon>
        <taxon>Magnoliopsida</taxon>
        <taxon>eudicotyledons</taxon>
        <taxon>Gunneridae</taxon>
        <taxon>Pentapetalae</taxon>
        <taxon>asterids</taxon>
        <taxon>lamiids</taxon>
        <taxon>Lamiales</taxon>
        <taxon>Lentibulariaceae</taxon>
        <taxon>Genlisea</taxon>
    </lineage>
</organism>
<dbReference type="PANTHER" id="PTHR35721:SF1">
    <property type="entry name" value="UREIDOGLYCOLATE HYDROLASE"/>
    <property type="match status" value="1"/>
</dbReference>
<dbReference type="Proteomes" id="UP000015453">
    <property type="component" value="Unassembled WGS sequence"/>
</dbReference>
<dbReference type="AlphaFoldDB" id="S8C278"/>
<reference evidence="1 2" key="1">
    <citation type="journal article" date="2013" name="BMC Genomics">
        <title>The miniature genome of a carnivorous plant Genlisea aurea contains a low number of genes and short non-coding sequences.</title>
        <authorList>
            <person name="Leushkin E.V."/>
            <person name="Sutormin R.A."/>
            <person name="Nabieva E.R."/>
            <person name="Penin A.A."/>
            <person name="Kondrashov A.S."/>
            <person name="Logacheva M.D."/>
        </authorList>
    </citation>
    <scope>NUCLEOTIDE SEQUENCE [LARGE SCALE GENOMIC DNA]</scope>
</reference>
<sequence>SSIPASSPAVIRIKPIEATPESFLEFGQVIEPTRDDVKFGPQDAQLDLSLGIPRLYVMHLEDKPLKFSDITHHAKVTQCLGSVGAQVWYLGIAKPSIVEKDDYEEEEPGVVVVHQSAAGGHFYAPPSVDEVRVFRISGPKFLMLKRGTWHAGPLFTHAAMDFYNLELSDTDMDFTTHDFEKENGVVFSVE</sequence>
<evidence type="ECO:0000313" key="1">
    <source>
        <dbReference type="EMBL" id="EPS60809.1"/>
    </source>
</evidence>
<evidence type="ECO:0008006" key="3">
    <source>
        <dbReference type="Google" id="ProtNLM"/>
    </source>
</evidence>
<accession>S8C278</accession>
<dbReference type="OrthoDB" id="2018886at2759"/>
<dbReference type="SUPFAM" id="SSF51182">
    <property type="entry name" value="RmlC-like cupins"/>
    <property type="match status" value="1"/>
</dbReference>
<evidence type="ECO:0000313" key="2">
    <source>
        <dbReference type="Proteomes" id="UP000015453"/>
    </source>
</evidence>
<feature type="non-terminal residue" evidence="1">
    <location>
        <position position="190"/>
    </location>
</feature>
<comment type="caution">
    <text evidence="1">The sequence shown here is derived from an EMBL/GenBank/DDBJ whole genome shotgun (WGS) entry which is preliminary data.</text>
</comment>
<protein>
    <recommendedName>
        <fullName evidence="3">Ureidoglycolate hydrolase</fullName>
    </recommendedName>
</protein>
<dbReference type="GO" id="GO:0004848">
    <property type="term" value="F:ureidoglycolate hydrolase activity"/>
    <property type="evidence" value="ECO:0007669"/>
    <property type="project" value="InterPro"/>
</dbReference>
<dbReference type="Gene3D" id="2.60.120.480">
    <property type="entry name" value="Ureidoglycolate hydrolase"/>
    <property type="match status" value="1"/>
</dbReference>